<reference evidence="2 3" key="1">
    <citation type="submission" date="2019-11" db="EMBL/GenBank/DDBJ databases">
        <title>Venatorbacter sp. nov. a predator of Campylobacter and other Gram-negative bacteria.</title>
        <authorList>
            <person name="Saeedi A."/>
            <person name="Cummings N.J."/>
            <person name="Connerton I.F."/>
            <person name="Connerton P.L."/>
        </authorList>
    </citation>
    <scope>NUCLEOTIDE SEQUENCE [LARGE SCALE GENOMIC DNA]</scope>
    <source>
        <strain evidence="2">XL5</strain>
    </source>
</reference>
<dbReference type="InterPro" id="IPR024965">
    <property type="entry name" value="Putative_integrase"/>
</dbReference>
<evidence type="ECO:0000256" key="1">
    <source>
        <dbReference type="SAM" id="Coils"/>
    </source>
</evidence>
<feature type="coiled-coil region" evidence="1">
    <location>
        <begin position="663"/>
        <end position="720"/>
    </location>
</feature>
<protein>
    <submittedName>
        <fullName evidence="2">Integrase</fullName>
    </submittedName>
</protein>
<dbReference type="RefSeq" id="WP_228344812.1">
    <property type="nucleotide sequence ID" value="NZ_CP046056.1"/>
</dbReference>
<accession>A0A9X7UW59</accession>
<sequence>MAKKSKPKGYTTDLTLSWIAEDLGPDWLQWQQYGTEWLAQEQAGIGHKLKGIRHFLNYLATHALYAVDVVSMFQGHPQGHKVSSEEFNNYLKSKGVNSDNHMYVTYTIELSDYILKTHLCAEADNGTSIPLYQNPFDRVASSRSNTETVHSPLPYRYIQQLRQIVCPYPPESNTQKPWIGRHFSDWHWSIEHLQSGNLAWMEVSPEVIDPDDPDCISRTRTVTRIEGKSKKQVEIHEIWSPVMAMFMFTKLHLPLRSFQVRFLDSGEGDTWRYEQGQWVENTKHAFKYGTAKRPYQKGVFKRIFDSMSESYSTGLYISTNKTADQNKDEIQRGYTVPWEHEELLYWLEKLRNWQEKYNPIDRLTKGSELERVHFGGTKSETQKKELGEFAFLFRVPASHHCIDANSVVNPWYRLLSKLEDDVFASGQTMSNGERLRFVKDYGEDYASNESAKGATEYPLHSLRGGARGISRFVATEYPLHSLRVSLITCYAMDTDLPLPVISKLLAGHTRLLMTIYYNKITPSVMAEKMKEANARLIEKGESSLKNFLVDAEMNQIELRAAYHSDTHNSIEVVLANRNPIGWEERATGLCLVGGNTVRSDELSTVGGCWNGGPIIRDSSSKSLRVYGSVPHGPENCARCRWFITDASYLPALNSHFNQISYKAHQAAELAAELEGDLEVLKDELYMAEEQGHPFLKHEQLQALERRYEKQRVEADEYAKDYIATFNLINRIIQIENQREDDDEGQKLIAVGSGDDLSVSMKFIETESELLHLSLLCDDAEFYPDLHDDLRKTPAIAKRTNALSRMMARSGYQPVFLEMDEKTQLIAGNAIMRKMAMIANPDDKLEGYRIASNYIEAQQYLTDARLLEPGFEELRNITPLTLATDNAKRISLVEAD</sequence>
<organism evidence="2 3">
    <name type="scientific">Venatoribacter cucullus</name>
    <dbReference type="NCBI Taxonomy" id="2661630"/>
    <lineage>
        <taxon>Bacteria</taxon>
        <taxon>Pseudomonadati</taxon>
        <taxon>Pseudomonadota</taxon>
        <taxon>Gammaproteobacteria</taxon>
        <taxon>Oceanospirillales</taxon>
        <taxon>Oceanospirillaceae</taxon>
        <taxon>Venatoribacter</taxon>
    </lineage>
</organism>
<dbReference type="AlphaFoldDB" id="A0A9X7UW59"/>
<name>A0A9X7UW59_9GAMM</name>
<gene>
    <name evidence="2" type="ORF">GJQ55_09885</name>
</gene>
<keyword evidence="3" id="KW-1185">Reference proteome</keyword>
<evidence type="ECO:0000313" key="2">
    <source>
        <dbReference type="EMBL" id="QQD24752.1"/>
    </source>
</evidence>
<dbReference type="Pfam" id="PF13009">
    <property type="entry name" value="Integrase_2"/>
    <property type="match status" value="1"/>
</dbReference>
<evidence type="ECO:0000313" key="3">
    <source>
        <dbReference type="Proteomes" id="UP000596074"/>
    </source>
</evidence>
<keyword evidence="1" id="KW-0175">Coiled coil</keyword>
<dbReference type="EMBL" id="CP046056">
    <property type="protein sequence ID" value="QQD24752.1"/>
    <property type="molecule type" value="Genomic_DNA"/>
</dbReference>
<dbReference type="KEGG" id="vcw:GJQ55_09885"/>
<proteinExistence type="predicted"/>
<dbReference type="Proteomes" id="UP000596074">
    <property type="component" value="Chromosome"/>
</dbReference>